<protein>
    <submittedName>
        <fullName evidence="7">Aldehyde dehydrogenase</fullName>
    </submittedName>
</protein>
<dbReference type="OrthoDB" id="6342at2157"/>
<organism evidence="7 8">
    <name type="scientific">Halocatena pleomorpha</name>
    <dbReference type="NCBI Taxonomy" id="1785090"/>
    <lineage>
        <taxon>Archaea</taxon>
        <taxon>Methanobacteriati</taxon>
        <taxon>Methanobacteriota</taxon>
        <taxon>Stenosarchaea group</taxon>
        <taxon>Halobacteria</taxon>
        <taxon>Halobacteriales</taxon>
        <taxon>Natronomonadaceae</taxon>
        <taxon>Halocatena</taxon>
    </lineage>
</organism>
<feature type="active site" evidence="4">
    <location>
        <position position="279"/>
    </location>
</feature>
<evidence type="ECO:0000313" key="7">
    <source>
        <dbReference type="EMBL" id="RRJ31010.1"/>
    </source>
</evidence>
<dbReference type="InterPro" id="IPR016162">
    <property type="entry name" value="Ald_DH_N"/>
</dbReference>
<dbReference type="InterPro" id="IPR015590">
    <property type="entry name" value="Aldehyde_DH_dom"/>
</dbReference>
<feature type="domain" description="Aldehyde dehydrogenase" evidence="6">
    <location>
        <begin position="42"/>
        <end position="506"/>
    </location>
</feature>
<dbReference type="Pfam" id="PF00171">
    <property type="entry name" value="Aldedh"/>
    <property type="match status" value="1"/>
</dbReference>
<dbReference type="Gene3D" id="3.40.309.10">
    <property type="entry name" value="Aldehyde Dehydrogenase, Chain A, domain 2"/>
    <property type="match status" value="1"/>
</dbReference>
<dbReference type="PROSITE" id="PS00687">
    <property type="entry name" value="ALDEHYDE_DEHYDR_GLU"/>
    <property type="match status" value="1"/>
</dbReference>
<evidence type="ECO:0000256" key="5">
    <source>
        <dbReference type="RuleBase" id="RU003345"/>
    </source>
</evidence>
<sequence length="517" mass="55985">MQRDNFDSERGTVSEDVRERHREIADAVLSEEPYGQLIGGEWVDSETGEECAAVDATTGETLATYWRGTAQDVDRAVTAAQAAFDETWGSYNPMQRADALDDVADALEERKQEIARIDSLEMGKANQHSLFVDATIMISQFRYFAGLARTADEGRRPSSASNKLAYTSREPYGVVGQISAWNFPSMFVAWKMGPALAAGNTVVFKPSPRAVLSTLEVADVMNNHLPNGTINVVPGTGPDVGARITDHPEIRKVSMTGSTAAGKSVMEGASSNLKALSLELGGKNPNIVFPDADLDDAVEGALIASFFNQGEQCTAGSRLFVHTDVREEFLEQFTEEMERLTVGDPLAPMTDIGPLVDHAHLDRVQSYVDTAVEEGANVLVGGGTPEDPDLAGAPFFEPTVLTGVDNDDTVACDEVFGPVVSVIEWTDREEMIEMANDTEYGLASAVWTTDLDTAHETAAALEAGTVWINTYNDLFDNVPHGGYKQSGLGRELDKEAFESYRQTKTVVLNQGKLPRIG</sequence>
<dbReference type="InterPro" id="IPR016160">
    <property type="entry name" value="Ald_DH_CS_CYS"/>
</dbReference>
<evidence type="ECO:0000256" key="2">
    <source>
        <dbReference type="ARBA" id="ARBA00011881"/>
    </source>
</evidence>
<comment type="similarity">
    <text evidence="1 5">Belongs to the aldehyde dehydrogenase family.</text>
</comment>
<dbReference type="FunFam" id="3.40.605.10:FF:000007">
    <property type="entry name" value="NAD/NADP-dependent betaine aldehyde dehydrogenase"/>
    <property type="match status" value="1"/>
</dbReference>
<accession>A0A3P3RE56</accession>
<gene>
    <name evidence="7" type="ORF">EIK79_08340</name>
</gene>
<dbReference type="PROSITE" id="PS00070">
    <property type="entry name" value="ALDEHYDE_DEHYDR_CYS"/>
    <property type="match status" value="1"/>
</dbReference>
<dbReference type="PANTHER" id="PTHR11699">
    <property type="entry name" value="ALDEHYDE DEHYDROGENASE-RELATED"/>
    <property type="match status" value="1"/>
</dbReference>
<dbReference type="Gene3D" id="3.40.605.10">
    <property type="entry name" value="Aldehyde Dehydrogenase, Chain A, domain 1"/>
    <property type="match status" value="1"/>
</dbReference>
<evidence type="ECO:0000313" key="8">
    <source>
        <dbReference type="Proteomes" id="UP000282322"/>
    </source>
</evidence>
<name>A0A3P3RE56_9EURY</name>
<keyword evidence="8" id="KW-1185">Reference proteome</keyword>
<dbReference type="InterPro" id="IPR016161">
    <property type="entry name" value="Ald_DH/histidinol_DH"/>
</dbReference>
<dbReference type="RefSeq" id="WP_124954666.1">
    <property type="nucleotide sequence ID" value="NZ_RRCH01000017.1"/>
</dbReference>
<dbReference type="EMBL" id="RRCH01000017">
    <property type="protein sequence ID" value="RRJ31010.1"/>
    <property type="molecule type" value="Genomic_DNA"/>
</dbReference>
<reference evidence="7 8" key="1">
    <citation type="submission" date="2018-11" db="EMBL/GenBank/DDBJ databases">
        <title>Taxonoimc description of Halomarina strain SPP-AMP-1.</title>
        <authorList>
            <person name="Pal Y."/>
            <person name="Srinivasana K."/>
            <person name="Verma A."/>
            <person name="Kumar P."/>
        </authorList>
    </citation>
    <scope>NUCLEOTIDE SEQUENCE [LARGE SCALE GENOMIC DNA]</scope>
    <source>
        <strain evidence="7 8">SPP-AMP-1</strain>
    </source>
</reference>
<dbReference type="AlphaFoldDB" id="A0A3P3RE56"/>
<evidence type="ECO:0000256" key="3">
    <source>
        <dbReference type="ARBA" id="ARBA00023002"/>
    </source>
</evidence>
<dbReference type="GO" id="GO:0016620">
    <property type="term" value="F:oxidoreductase activity, acting on the aldehyde or oxo group of donors, NAD or NADP as acceptor"/>
    <property type="evidence" value="ECO:0007669"/>
    <property type="project" value="InterPro"/>
</dbReference>
<keyword evidence="3 5" id="KW-0560">Oxidoreductase</keyword>
<proteinExistence type="inferred from homology"/>
<dbReference type="Proteomes" id="UP000282322">
    <property type="component" value="Unassembled WGS sequence"/>
</dbReference>
<dbReference type="InterPro" id="IPR029510">
    <property type="entry name" value="Ald_DH_CS_GLU"/>
</dbReference>
<dbReference type="SUPFAM" id="SSF53720">
    <property type="entry name" value="ALDH-like"/>
    <property type="match status" value="1"/>
</dbReference>
<dbReference type="InterPro" id="IPR016163">
    <property type="entry name" value="Ald_DH_C"/>
</dbReference>
<comment type="caution">
    <text evidence="7">The sequence shown here is derived from an EMBL/GenBank/DDBJ whole genome shotgun (WGS) entry which is preliminary data.</text>
</comment>
<evidence type="ECO:0000259" key="6">
    <source>
        <dbReference type="Pfam" id="PF00171"/>
    </source>
</evidence>
<evidence type="ECO:0000256" key="4">
    <source>
        <dbReference type="PROSITE-ProRule" id="PRU10007"/>
    </source>
</evidence>
<dbReference type="FunFam" id="3.40.309.10:FF:000012">
    <property type="entry name" value="Betaine aldehyde dehydrogenase"/>
    <property type="match status" value="1"/>
</dbReference>
<comment type="subunit">
    <text evidence="2">Homotetramer.</text>
</comment>
<evidence type="ECO:0000256" key="1">
    <source>
        <dbReference type="ARBA" id="ARBA00009986"/>
    </source>
</evidence>